<dbReference type="EMBL" id="JACIDB010000002">
    <property type="protein sequence ID" value="MBB3874992.1"/>
    <property type="molecule type" value="Genomic_DNA"/>
</dbReference>
<organism evidence="1 2">
    <name type="scientific">Sphingomonas aquatilis</name>
    <dbReference type="NCBI Taxonomy" id="93063"/>
    <lineage>
        <taxon>Bacteria</taxon>
        <taxon>Pseudomonadati</taxon>
        <taxon>Pseudomonadota</taxon>
        <taxon>Alphaproteobacteria</taxon>
        <taxon>Sphingomonadales</taxon>
        <taxon>Sphingomonadaceae</taxon>
        <taxon>Sphingomonas</taxon>
    </lineage>
</organism>
<evidence type="ECO:0000313" key="1">
    <source>
        <dbReference type="EMBL" id="MBB3874992.1"/>
    </source>
</evidence>
<reference evidence="1 2" key="1">
    <citation type="submission" date="2020-08" db="EMBL/GenBank/DDBJ databases">
        <title>Genomic Encyclopedia of Type Strains, Phase IV (KMG-IV): sequencing the most valuable type-strain genomes for metagenomic binning, comparative biology and taxonomic classification.</title>
        <authorList>
            <person name="Goeker M."/>
        </authorList>
    </citation>
    <scope>NUCLEOTIDE SEQUENCE [LARGE SCALE GENOMIC DNA]</scope>
    <source>
        <strain evidence="1 2">DSM 15581</strain>
    </source>
</reference>
<sequence length="329" mass="36606">MVTSRQITRGVVRTMKAMDRAAKQAERQRIARQNALHKQAVLDSSSRAAAQYEEIIEALIGAHRVDFRRRDWFKTATSPRVAPPERRSDAEDAAQEEFDAYAPGWVSRLFGRQQRDLDRLGQRVMEARARDDEAHIQLVQAAHARNAEIEAAQRLVERQPDAIVEALELHSDLGDLPFSVEGMDTLFIDDRVIAVVDGLDLEDMPEESISLLKSGKASLKAIPAGKRTEMHRDAICSAAARVAMECLTILPLDEVEVLMLTDILDRGTGHITSAPVLHLRVSAQALQVTNMARTDAAAFVERLGGHYEWSKRDGFRALNPAAFGIDLNE</sequence>
<keyword evidence="2" id="KW-1185">Reference proteome</keyword>
<gene>
    <name evidence="1" type="ORF">GGR47_001227</name>
</gene>
<evidence type="ECO:0000313" key="2">
    <source>
        <dbReference type="Proteomes" id="UP000528945"/>
    </source>
</evidence>
<dbReference type="AlphaFoldDB" id="A0AAW3TRB6"/>
<comment type="caution">
    <text evidence="1">The sequence shown here is derived from an EMBL/GenBank/DDBJ whole genome shotgun (WGS) entry which is preliminary data.</text>
</comment>
<proteinExistence type="predicted"/>
<protein>
    <recommendedName>
        <fullName evidence="3">NERD domain-containing protein</fullName>
    </recommendedName>
</protein>
<evidence type="ECO:0008006" key="3">
    <source>
        <dbReference type="Google" id="ProtNLM"/>
    </source>
</evidence>
<name>A0AAW3TRB6_9SPHN</name>
<dbReference type="Proteomes" id="UP000528945">
    <property type="component" value="Unassembled WGS sequence"/>
</dbReference>
<accession>A0AAW3TRB6</accession>